<dbReference type="EMBL" id="CM010720">
    <property type="protein sequence ID" value="RZC65720.1"/>
    <property type="molecule type" value="Genomic_DNA"/>
</dbReference>
<evidence type="ECO:0000313" key="2">
    <source>
        <dbReference type="Proteomes" id="UP000316621"/>
    </source>
</evidence>
<keyword evidence="2" id="KW-1185">Reference proteome</keyword>
<evidence type="ECO:0000313" key="1">
    <source>
        <dbReference type="EMBL" id="RZC65720.1"/>
    </source>
</evidence>
<proteinExistence type="predicted"/>
<dbReference type="Proteomes" id="UP000316621">
    <property type="component" value="Chromosome 6"/>
</dbReference>
<name>A0A4Y7K085_PAPSO</name>
<dbReference type="Gramene" id="RZC65720">
    <property type="protein sequence ID" value="RZC65720"/>
    <property type="gene ID" value="C5167_009411"/>
</dbReference>
<protein>
    <submittedName>
        <fullName evidence="1">Uncharacterized protein</fullName>
    </submittedName>
</protein>
<gene>
    <name evidence="1" type="ORF">C5167_009411</name>
</gene>
<dbReference type="AlphaFoldDB" id="A0A4Y7K085"/>
<reference evidence="1 2" key="1">
    <citation type="journal article" date="2018" name="Science">
        <title>The opium poppy genome and morphinan production.</title>
        <authorList>
            <person name="Guo L."/>
            <person name="Winzer T."/>
            <person name="Yang X."/>
            <person name="Li Y."/>
            <person name="Ning Z."/>
            <person name="He Z."/>
            <person name="Teodor R."/>
            <person name="Lu Y."/>
            <person name="Bowser T.A."/>
            <person name="Graham I.A."/>
            <person name="Ye K."/>
        </authorList>
    </citation>
    <scope>NUCLEOTIDE SEQUENCE [LARGE SCALE GENOMIC DNA]</scope>
    <source>
        <strain evidence="2">cv. HN1</strain>
        <tissue evidence="1">Leaves</tissue>
    </source>
</reference>
<sequence length="144" mass="15404">MLLGCFVDVVDMFYKLGSCSTLQFEFPAPINENGAEFSEAALMNEALEKLISVECSDLTGGGSPLGCVALWRILFEASLINLRLDLICKVEVKLLDTATNDQLGKLLKAGERVLAQFVAMQKTVAEVTYILGDAFTTGGAGMGS</sequence>
<organism evidence="1 2">
    <name type="scientific">Papaver somniferum</name>
    <name type="common">Opium poppy</name>
    <dbReference type="NCBI Taxonomy" id="3469"/>
    <lineage>
        <taxon>Eukaryota</taxon>
        <taxon>Viridiplantae</taxon>
        <taxon>Streptophyta</taxon>
        <taxon>Embryophyta</taxon>
        <taxon>Tracheophyta</taxon>
        <taxon>Spermatophyta</taxon>
        <taxon>Magnoliopsida</taxon>
        <taxon>Ranunculales</taxon>
        <taxon>Papaveraceae</taxon>
        <taxon>Papaveroideae</taxon>
        <taxon>Papaver</taxon>
    </lineage>
</organism>
<accession>A0A4Y7K085</accession>